<evidence type="ECO:0000313" key="1">
    <source>
        <dbReference type="EMBL" id="CAL1609755.1"/>
    </source>
</evidence>
<dbReference type="Proteomes" id="UP001497482">
    <property type="component" value="Chromosome 6"/>
</dbReference>
<organism evidence="1 2">
    <name type="scientific">Knipowitschia caucasica</name>
    <name type="common">Caucasian dwarf goby</name>
    <name type="synonym">Pomatoschistus caucasicus</name>
    <dbReference type="NCBI Taxonomy" id="637954"/>
    <lineage>
        <taxon>Eukaryota</taxon>
        <taxon>Metazoa</taxon>
        <taxon>Chordata</taxon>
        <taxon>Craniata</taxon>
        <taxon>Vertebrata</taxon>
        <taxon>Euteleostomi</taxon>
        <taxon>Actinopterygii</taxon>
        <taxon>Neopterygii</taxon>
        <taxon>Teleostei</taxon>
        <taxon>Neoteleostei</taxon>
        <taxon>Acanthomorphata</taxon>
        <taxon>Gobiaria</taxon>
        <taxon>Gobiiformes</taxon>
        <taxon>Gobioidei</taxon>
        <taxon>Gobiidae</taxon>
        <taxon>Gobiinae</taxon>
        <taxon>Knipowitschia</taxon>
    </lineage>
</organism>
<reference evidence="1 2" key="1">
    <citation type="submission" date="2024-04" db="EMBL/GenBank/DDBJ databases">
        <authorList>
            <person name="Waldvogel A.-M."/>
            <person name="Schoenle A."/>
        </authorList>
    </citation>
    <scope>NUCLEOTIDE SEQUENCE [LARGE SCALE GENOMIC DNA]</scope>
</reference>
<dbReference type="EMBL" id="OZ035828">
    <property type="protein sequence ID" value="CAL1609755.1"/>
    <property type="molecule type" value="Genomic_DNA"/>
</dbReference>
<dbReference type="AlphaFoldDB" id="A0AAV2M941"/>
<accession>A0AAV2M941</accession>
<proteinExistence type="predicted"/>
<keyword evidence="2" id="KW-1185">Reference proteome</keyword>
<sequence length="86" mass="9652">MDHPRHELRSRALRALVNILYTRTDSLVLARPPGCTWLRPHYSLMTPALSCLLSSGHDCGTRLTLSPVDTVDHTILLHRLQSVIGQ</sequence>
<evidence type="ECO:0000313" key="2">
    <source>
        <dbReference type="Proteomes" id="UP001497482"/>
    </source>
</evidence>
<protein>
    <submittedName>
        <fullName evidence="1">Uncharacterized protein</fullName>
    </submittedName>
</protein>
<name>A0AAV2M941_KNICA</name>
<gene>
    <name evidence="1" type="ORF">KC01_LOCUS36441</name>
</gene>